<keyword evidence="1" id="KW-0812">Transmembrane</keyword>
<feature type="transmembrane region" description="Helical" evidence="1">
    <location>
        <begin position="182"/>
        <end position="202"/>
    </location>
</feature>
<keyword evidence="1" id="KW-1133">Transmembrane helix</keyword>
<evidence type="ECO:0000256" key="1">
    <source>
        <dbReference type="SAM" id="Phobius"/>
    </source>
</evidence>
<feature type="transmembrane region" description="Helical" evidence="1">
    <location>
        <begin position="396"/>
        <end position="416"/>
    </location>
</feature>
<accession>A0ABW4LGQ1</accession>
<feature type="transmembrane region" description="Helical" evidence="1">
    <location>
        <begin position="268"/>
        <end position="293"/>
    </location>
</feature>
<reference evidence="3" key="1">
    <citation type="journal article" date="2019" name="Int. J. Syst. Evol. Microbiol.">
        <title>The Global Catalogue of Microorganisms (GCM) 10K type strain sequencing project: providing services to taxonomists for standard genome sequencing and annotation.</title>
        <authorList>
            <consortium name="The Broad Institute Genomics Platform"/>
            <consortium name="The Broad Institute Genome Sequencing Center for Infectious Disease"/>
            <person name="Wu L."/>
            <person name="Ma J."/>
        </authorList>
    </citation>
    <scope>NUCLEOTIDE SEQUENCE [LARGE SCALE GENOMIC DNA]</scope>
    <source>
        <strain evidence="3">CGMCC 1.12471</strain>
    </source>
</reference>
<name>A0ABW4LGQ1_9MICO</name>
<keyword evidence="1" id="KW-0472">Membrane</keyword>
<feature type="transmembrane region" description="Helical" evidence="1">
    <location>
        <begin position="834"/>
        <end position="859"/>
    </location>
</feature>
<dbReference type="PANTHER" id="PTHR30572:SF4">
    <property type="entry name" value="ABC TRANSPORTER PERMEASE YTRF"/>
    <property type="match status" value="1"/>
</dbReference>
<gene>
    <name evidence="2" type="ORF">ACFSBI_12365</name>
</gene>
<feature type="transmembrane region" description="Helical" evidence="1">
    <location>
        <begin position="779"/>
        <end position="803"/>
    </location>
</feature>
<comment type="caution">
    <text evidence="2">The sequence shown here is derived from an EMBL/GenBank/DDBJ whole genome shotgun (WGS) entry which is preliminary data.</text>
</comment>
<protein>
    <submittedName>
        <fullName evidence="2">FtsX-like permease family protein</fullName>
    </submittedName>
</protein>
<proteinExistence type="predicted"/>
<dbReference type="InterPro" id="IPR050250">
    <property type="entry name" value="Macrolide_Exporter_MacB"/>
</dbReference>
<evidence type="ECO:0000313" key="3">
    <source>
        <dbReference type="Proteomes" id="UP001597347"/>
    </source>
</evidence>
<feature type="transmembrane region" description="Helical" evidence="1">
    <location>
        <begin position="314"/>
        <end position="336"/>
    </location>
</feature>
<dbReference type="PANTHER" id="PTHR30572">
    <property type="entry name" value="MEMBRANE COMPONENT OF TRANSPORTER-RELATED"/>
    <property type="match status" value="1"/>
</dbReference>
<dbReference type="EMBL" id="JBHUEA010000019">
    <property type="protein sequence ID" value="MFD1722344.1"/>
    <property type="molecule type" value="Genomic_DNA"/>
</dbReference>
<feature type="transmembrane region" description="Helical" evidence="1">
    <location>
        <begin position="879"/>
        <end position="902"/>
    </location>
</feature>
<feature type="transmembrane region" description="Helical" evidence="1">
    <location>
        <begin position="236"/>
        <end position="262"/>
    </location>
</feature>
<dbReference type="RefSeq" id="WP_377935426.1">
    <property type="nucleotide sequence ID" value="NZ_JBHUEA010000019.1"/>
</dbReference>
<organism evidence="2 3">
    <name type="scientific">Amnibacterium endophyticum</name>
    <dbReference type="NCBI Taxonomy" id="2109337"/>
    <lineage>
        <taxon>Bacteria</taxon>
        <taxon>Bacillati</taxon>
        <taxon>Actinomycetota</taxon>
        <taxon>Actinomycetes</taxon>
        <taxon>Micrococcales</taxon>
        <taxon>Microbacteriaceae</taxon>
        <taxon>Amnibacterium</taxon>
    </lineage>
</organism>
<dbReference type="Proteomes" id="UP001597347">
    <property type="component" value="Unassembled WGS sequence"/>
</dbReference>
<keyword evidence="3" id="KW-1185">Reference proteome</keyword>
<evidence type="ECO:0000313" key="2">
    <source>
        <dbReference type="EMBL" id="MFD1722344.1"/>
    </source>
</evidence>
<sequence>MFQHAFMTMPDGEVVDSALVWRSGACGQLRLTAGRCATGRGEAMLSARAAGPYRVRLGSELALGAGRMVRVVGVYLPRDASATYWFDRDYFQSAPALQGPARIPAVFVARSTFRSVPPDALVRASVDYPLDPSRIRLADVRRVEAQVAAVRTRFTSGEVFQVGTDLSAVLRQAAAQRRSVEIGAAAVTGQLVLLGWLVLFVVTADAVEARGAELAAAKLRGFSRAALWRFGLTEPLLLIGVALPTGIVLASGGAALFAALALAPDTPVAVPVGSVVAAIGAAAGGLVAAAAAARRVLLRPVLEQWRRTGDPAPAGARLLALEVVVAVVAVAGLVLLRSVPDVPGGLLVAPALLVLAVALLGARLVPRAAGLLVAPTRATRRIGLFLASRQVARRPAGLRLIALLTAAVGLACFGVAGEDVAAGNRAARAEAELGAATVVSVPFDQTADPVAVTRRVDPDGRWAAAAATWLPYGGASLRGTLLAVDADRLASVATAARDLPSPARLASLLRAGTVPALRVVGTRLQARITTDALGRAGGAQVAFDLTDSSGRSLQVTSGPLRLGVHDYTATMPCTDGCGFTGITWARPGVEDGVFSGDVTLTGIAAGSPDALRQLPARTTQARAWRAAITTGGAVDRVRVTAAGVQDRFSADDGASSAIAYRSTAVPLPVVAAPAAVVSGIAAADRRIEDDTGAAAAIRIVDTRALLPVVLDQGAVADLTSIRQQVPDFDEDADWQVWLSPSAPADAVRRLEAAGLTVQHVETATDRVARLAREAPALSLLLLLVAAFIGALLAMAATAVAIAASARRRSYEAAALAVIRVPRPALHRAAVLEQLLLLGAAVVLGLPAGLAAALVVLPVLPEFATPTPIPLHYLPAPPSLLAFTALFVVLVTVTAFLAATQVLRAARPSRLREDAG</sequence>